<keyword evidence="3" id="KW-1185">Reference proteome</keyword>
<dbReference type="HOGENOM" id="CLU_425930_0_0_1"/>
<dbReference type="OMA" id="CKSMITI"/>
<protein>
    <recommendedName>
        <fullName evidence="4">Domain of unknown function WSN domain-containing protein</fullName>
    </recommendedName>
</protein>
<sequence length="643" mass="75382">MWFLKLFVLLLLKTPFIQSNESKFSIKELHHELRGVPEAANNLFLESQVLNGDVSVMDLMGKLFDGKLDVELFKKYRKIDYANGIDEQIKMLELSEKAEKVKVTEEVRKSVRDGLETLESMKDPIPGFEEDLEVMAHGIDDVWNITDKMARLRNERYRAVDEPTDDLGLVVGRMDELVKMPFYARKNWEMKNLEARMFRLKKSNQLAAHYLYDYGIMDEIPSLDYLRKFERFINEEKKNLKKTRELEDVIPKFPLIIDETKIMAELRDSQLAKRIPEMMKELEDDTNSIIEIEMSESVASKYHAIKSLSGIMEDISELNSQLHKAQRKSPYLLKSSKQVFSHLNNLNFPSESSFGSFKRLETCLTQYDFTQAADFENKVKEFENLRGTIETSYEKFRQLVKEFRDLYNVVLYFEKLDFSREFENMASKDLNEVLKKTVHMVDKDMLDRARKLKEEVTAISEGFGVLETIRKVQDHWDTIATFETSEFDDSNAKDGWDSIIGSLKTFTEEMSTFETNSEFPELKNFQVDSVVDFIKTAYRGRQKRNILKILEDLGTFQVGYPEYSSKMAKMNKALAKFKYIQKVNKSIEKFNKWDTEGEQIFREEDSKKDQLVTDCYEDHSDFCYRRLQFSDANPEDSVKEVGQ</sequence>
<dbReference type="AlphaFoldDB" id="G0MIV9"/>
<evidence type="ECO:0000313" key="2">
    <source>
        <dbReference type="EMBL" id="EGT31321.1"/>
    </source>
</evidence>
<dbReference type="STRING" id="135651.G0MIV9"/>
<evidence type="ECO:0000256" key="1">
    <source>
        <dbReference type="SAM" id="SignalP"/>
    </source>
</evidence>
<accession>G0MIV9</accession>
<evidence type="ECO:0008006" key="4">
    <source>
        <dbReference type="Google" id="ProtNLM"/>
    </source>
</evidence>
<dbReference type="InParanoid" id="G0MIV9"/>
<feature type="signal peptide" evidence="1">
    <location>
        <begin position="1"/>
        <end position="19"/>
    </location>
</feature>
<organism evidence="3">
    <name type="scientific">Caenorhabditis brenneri</name>
    <name type="common">Nematode worm</name>
    <dbReference type="NCBI Taxonomy" id="135651"/>
    <lineage>
        <taxon>Eukaryota</taxon>
        <taxon>Metazoa</taxon>
        <taxon>Ecdysozoa</taxon>
        <taxon>Nematoda</taxon>
        <taxon>Chromadorea</taxon>
        <taxon>Rhabditida</taxon>
        <taxon>Rhabditina</taxon>
        <taxon>Rhabditomorpha</taxon>
        <taxon>Rhabditoidea</taxon>
        <taxon>Rhabditidae</taxon>
        <taxon>Peloderinae</taxon>
        <taxon>Caenorhabditis</taxon>
    </lineage>
</organism>
<feature type="chain" id="PRO_5003403987" description="Domain of unknown function WSN domain-containing protein" evidence="1">
    <location>
        <begin position="20"/>
        <end position="643"/>
    </location>
</feature>
<proteinExistence type="predicted"/>
<name>G0MIV9_CAEBE</name>
<dbReference type="OrthoDB" id="5881493at2759"/>
<evidence type="ECO:0000313" key="3">
    <source>
        <dbReference type="Proteomes" id="UP000008068"/>
    </source>
</evidence>
<dbReference type="Proteomes" id="UP000008068">
    <property type="component" value="Unassembled WGS sequence"/>
</dbReference>
<gene>
    <name evidence="2" type="ORF">CAEBREN_18538</name>
</gene>
<keyword evidence="1" id="KW-0732">Signal</keyword>
<reference evidence="3" key="1">
    <citation type="submission" date="2011-07" db="EMBL/GenBank/DDBJ databases">
        <authorList>
            <consortium name="Caenorhabditis brenneri Sequencing and Analysis Consortium"/>
            <person name="Wilson R.K."/>
        </authorList>
    </citation>
    <scope>NUCLEOTIDE SEQUENCE [LARGE SCALE GENOMIC DNA]</scope>
    <source>
        <strain evidence="3">PB2801</strain>
    </source>
</reference>
<dbReference type="EMBL" id="GL379796">
    <property type="protein sequence ID" value="EGT31321.1"/>
    <property type="molecule type" value="Genomic_DNA"/>
</dbReference>